<keyword evidence="1" id="KW-0732">Signal</keyword>
<dbReference type="PROSITE" id="PS51257">
    <property type="entry name" value="PROKAR_LIPOPROTEIN"/>
    <property type="match status" value="1"/>
</dbReference>
<comment type="caution">
    <text evidence="2">The sequence shown here is derived from an EMBL/GenBank/DDBJ whole genome shotgun (WGS) entry which is preliminary data.</text>
</comment>
<dbReference type="InterPro" id="IPR050490">
    <property type="entry name" value="Bact_solute-bd_prot1"/>
</dbReference>
<feature type="chain" id="PRO_5043887318" evidence="1">
    <location>
        <begin position="23"/>
        <end position="467"/>
    </location>
</feature>
<keyword evidence="3" id="KW-1185">Reference proteome</keyword>
<dbReference type="InterPro" id="IPR006059">
    <property type="entry name" value="SBP"/>
</dbReference>
<dbReference type="SUPFAM" id="SSF53850">
    <property type="entry name" value="Periplasmic binding protein-like II"/>
    <property type="match status" value="1"/>
</dbReference>
<proteinExistence type="predicted"/>
<dbReference type="Proteomes" id="UP001057291">
    <property type="component" value="Unassembled WGS sequence"/>
</dbReference>
<dbReference type="EMBL" id="BOQE01000001">
    <property type="protein sequence ID" value="GIM46722.1"/>
    <property type="molecule type" value="Genomic_DNA"/>
</dbReference>
<organism evidence="2 3">
    <name type="scientific">Collibacillus ludicampi</name>
    <dbReference type="NCBI Taxonomy" id="2771369"/>
    <lineage>
        <taxon>Bacteria</taxon>
        <taxon>Bacillati</taxon>
        <taxon>Bacillota</taxon>
        <taxon>Bacilli</taxon>
        <taxon>Bacillales</taxon>
        <taxon>Alicyclobacillaceae</taxon>
        <taxon>Collibacillus</taxon>
    </lineage>
</organism>
<dbReference type="AlphaFoldDB" id="A0AAV4LH14"/>
<evidence type="ECO:0000313" key="3">
    <source>
        <dbReference type="Proteomes" id="UP001057291"/>
    </source>
</evidence>
<reference evidence="2" key="1">
    <citation type="journal article" date="2023" name="Int. J. Syst. Evol. Microbiol.">
        <title>Collibacillus ludicampi gen. nov., sp. nov., a new soil bacterium of the family Alicyclobacillaceae.</title>
        <authorList>
            <person name="Jojima T."/>
            <person name="Ioku Y."/>
            <person name="Fukuta Y."/>
            <person name="Shirasaka N."/>
            <person name="Matsumura Y."/>
            <person name="Mori M."/>
        </authorList>
    </citation>
    <scope>NUCLEOTIDE SEQUENCE</scope>
    <source>
        <strain evidence="2">TP075</strain>
    </source>
</reference>
<dbReference type="RefSeq" id="WP_282199785.1">
    <property type="nucleotide sequence ID" value="NZ_BOQE01000001.1"/>
</dbReference>
<evidence type="ECO:0000313" key="2">
    <source>
        <dbReference type="EMBL" id="GIM46722.1"/>
    </source>
</evidence>
<dbReference type="Pfam" id="PF01547">
    <property type="entry name" value="SBP_bac_1"/>
    <property type="match status" value="1"/>
</dbReference>
<dbReference type="PANTHER" id="PTHR43649">
    <property type="entry name" value="ARABINOSE-BINDING PROTEIN-RELATED"/>
    <property type="match status" value="1"/>
</dbReference>
<gene>
    <name evidence="2" type="ORF">DNHGIG_22710</name>
</gene>
<evidence type="ECO:0000256" key="1">
    <source>
        <dbReference type="SAM" id="SignalP"/>
    </source>
</evidence>
<accession>A0AAV4LH14</accession>
<name>A0AAV4LH14_9BACL</name>
<sequence length="467" mass="50911">MKMKKRWLNVLSALTLTTLALTGCGSSGSSANNAAPANGGGSGGDGGKGSITIATVNNPDMMIMKKLSPEFEKETGIKVNWVVLPENDLRKKVTEDVALGAGKFDIVTVGMYDTPIWAKNKWLEPLTPYLDKMSADEKAKYDLNDIFPALRDALSYNNQLYAAPFNAESSILYYNKDMLAKAGVTMPENPTWDQVAEIAKKVKAANNVPGIVLRGLPGWGEILAPLDTVINAFGGSWYDMNWNAKLNSPETVKAVKFYVDLLKEAGEPGATSTGFTEALTLMQQGKAAMWYDATTAAGFLNDPKNSKVAGKIGYALAPKEVKDNNGWLWSWALGMESSSKHKEEAFKFITWATSKQYIEEVGEKEGWVVAPAGTRKSTYENPKYKQAAPFADITLQSMEHADYKHPTKDPVPYQGIQYVAIPEFQQLGTEVSQEIAAAIAGQKTVEDAMNTAQQKAEKVAQEGGYKK</sequence>
<feature type="signal peptide" evidence="1">
    <location>
        <begin position="1"/>
        <end position="22"/>
    </location>
</feature>
<dbReference type="Gene3D" id="3.40.190.10">
    <property type="entry name" value="Periplasmic binding protein-like II"/>
    <property type="match status" value="2"/>
</dbReference>
<dbReference type="CDD" id="cd13585">
    <property type="entry name" value="PBP2_TMBP_like"/>
    <property type="match status" value="1"/>
</dbReference>
<dbReference type="PANTHER" id="PTHR43649:SF12">
    <property type="entry name" value="DIACETYLCHITOBIOSE BINDING PROTEIN DASA"/>
    <property type="match status" value="1"/>
</dbReference>
<protein>
    <submittedName>
        <fullName evidence="2">Maltose ABC transporter substrate-binding protein</fullName>
    </submittedName>
</protein>